<name>A0A3R7NIG2_9TRYP</name>
<dbReference type="RefSeq" id="XP_029229899.1">
    <property type="nucleotide sequence ID" value="XM_029369980.1"/>
</dbReference>
<accession>A0A3R7NIG2</accession>
<protein>
    <submittedName>
        <fullName evidence="2">Uncharacterized protein</fullName>
    </submittedName>
</protein>
<dbReference type="GeneID" id="40316669"/>
<reference evidence="2 3" key="1">
    <citation type="journal article" date="2018" name="BMC Genomics">
        <title>Genomic comparison of Trypanosoma conorhini and Trypanosoma rangeli to Trypanosoma cruzi strains of high and low virulence.</title>
        <authorList>
            <person name="Bradwell K.R."/>
            <person name="Koparde V.N."/>
            <person name="Matveyev A.V."/>
            <person name="Serrano M.G."/>
            <person name="Alves J.M."/>
            <person name="Parikh H."/>
            <person name="Huang B."/>
            <person name="Lee V."/>
            <person name="Espinosa-Alvarez O."/>
            <person name="Ortiz P.A."/>
            <person name="Costa-Martins A.G."/>
            <person name="Teixeira M.M."/>
            <person name="Buck G.A."/>
        </authorList>
    </citation>
    <scope>NUCLEOTIDE SEQUENCE [LARGE SCALE GENOMIC DNA]</scope>
    <source>
        <strain evidence="2 3">025E</strain>
    </source>
</reference>
<dbReference type="Proteomes" id="UP000284403">
    <property type="component" value="Unassembled WGS sequence"/>
</dbReference>
<evidence type="ECO:0000313" key="2">
    <source>
        <dbReference type="EMBL" id="RNF22581.1"/>
    </source>
</evidence>
<dbReference type="OrthoDB" id="277199at2759"/>
<proteinExistence type="predicted"/>
<dbReference type="AlphaFoldDB" id="A0A3R7NIG2"/>
<sequence>MASYYARLDNLFAAYAPEKRPLVASLLEKYGGREEEVLQSLVNKFGPEPAGAANGFQGEGNNYRERLVRFYAKYAPKKLVTVDAMLARFAGREEELFLALVQKHGPEPPTFCNNGVLRSGENIFDSQSEQSSSMSSVAVSRYNVHDPRWRLARIFMEHAPERLAIVDQMMKKYAGREEEMLARCVERYGPEPPPPDEQSPRSRLSRFIEHYVPRKASSAEAMLKKYDGRLETLFAVLVYKLGPEPPALVPTGGARKLTYRQRLILFYKLYARERLVNVDTVLQRYKGDEETMFRILVEKYGPEPSPDFEPDAPIAPDKDYRTRLTRLFTKYAPERVNSIPSILRKYRGSEADIIKALVEKLGPEPPFASSATSSVVVPVVKEAADPCRGVSPMTGELSVADGKGSQEVYQDFEKPGVWLKQLSLPLSTYRRYAVNRLGEDRLSELEMRFGIPRLLVNKDNGDDNTEKSWVGVKNLVTVARNYNAAQETEEFEESTLAESVSANFACFLLILETVEFPLPEDYLEGSIFYRYPFCTLLGDRDRFALQMCAALMDLKAKFETDTIFLLDAEESCRERIVRQMDSWKQRHCARLEDRESYIQRLLQRARELLPEFEEKEREEVITVEQIELKGKVLWFHEGLQMMMSNNGALLSPYVGRKRGHEKSMLVGGKYVESTSPPAVVPRGFQHLISPHPLRRQGREDFFLHSSQYSTTSAEEKANLPLEGKQKTRATVTVTTPAVHGRKPICQGATSAGNVSSPLEGSPPPRRPREVVGPIQDVLRFGETWPENRPAMQTGNRVELTGRDKWGPAREGRLSEVATPPCRDAREAILLGETPEVAADVVPPCQGDIGSGLGYCYVPFFFEREGGVRSDL</sequence>
<keyword evidence="3" id="KW-1185">Reference proteome</keyword>
<gene>
    <name evidence="2" type="ORF">Tco025E_03058</name>
</gene>
<dbReference type="EMBL" id="MKKU01000133">
    <property type="protein sequence ID" value="RNF22581.1"/>
    <property type="molecule type" value="Genomic_DNA"/>
</dbReference>
<dbReference type="PANTHER" id="PTHR39666">
    <property type="entry name" value="RANBP2-TYPE DOMAIN-CONTAINING PROTEIN"/>
    <property type="match status" value="1"/>
</dbReference>
<comment type="caution">
    <text evidence="2">The sequence shown here is derived from an EMBL/GenBank/DDBJ whole genome shotgun (WGS) entry which is preliminary data.</text>
</comment>
<evidence type="ECO:0000313" key="3">
    <source>
        <dbReference type="Proteomes" id="UP000284403"/>
    </source>
</evidence>
<feature type="region of interest" description="Disordered" evidence="1">
    <location>
        <begin position="741"/>
        <end position="769"/>
    </location>
</feature>
<evidence type="ECO:0000256" key="1">
    <source>
        <dbReference type="SAM" id="MobiDB-lite"/>
    </source>
</evidence>
<dbReference type="PANTHER" id="PTHR39666:SF1">
    <property type="entry name" value="NUCLEAR PORE COMPLEX NUP2_50_61 DOMAIN-CONTAINING PROTEIN"/>
    <property type="match status" value="1"/>
</dbReference>
<organism evidence="2 3">
    <name type="scientific">Trypanosoma conorhini</name>
    <dbReference type="NCBI Taxonomy" id="83891"/>
    <lineage>
        <taxon>Eukaryota</taxon>
        <taxon>Discoba</taxon>
        <taxon>Euglenozoa</taxon>
        <taxon>Kinetoplastea</taxon>
        <taxon>Metakinetoplastina</taxon>
        <taxon>Trypanosomatida</taxon>
        <taxon>Trypanosomatidae</taxon>
        <taxon>Trypanosoma</taxon>
    </lineage>
</organism>